<dbReference type="Gene3D" id="3.10.129.10">
    <property type="entry name" value="Hotdog Thioesterase"/>
    <property type="match status" value="1"/>
</dbReference>
<dbReference type="InterPro" id="IPR029069">
    <property type="entry name" value="HotDog_dom_sf"/>
</dbReference>
<dbReference type="SUPFAM" id="SSF54637">
    <property type="entry name" value="Thioesterase/thiol ester dehydrase-isomerase"/>
    <property type="match status" value="1"/>
</dbReference>
<dbReference type="InterPro" id="IPR050563">
    <property type="entry name" value="4-hydroxybenzoyl-CoA_TE"/>
</dbReference>
<sequence length="182" mass="19952">MALENGRTGLAATDTGAERAPDRGWPRLVVSGSRPRPSTRADYRWFLAMATRWMDNDVYGHVNNVTYYSFFDTAVARFLLANGVLDLSASTVVGLVVDTACRYAAPIAFPDEVTCGLRCGRLGGSSIRYEIGVFRNDEDRACAEGHFVHVYVERARQDRAVPLPAALRDAAQRLLMPAAGQP</sequence>
<name>A0A6J4JA90_9PROT</name>
<dbReference type="Pfam" id="PF13279">
    <property type="entry name" value="4HBT_2"/>
    <property type="match status" value="1"/>
</dbReference>
<evidence type="ECO:0000313" key="4">
    <source>
        <dbReference type="EMBL" id="CAA9273373.1"/>
    </source>
</evidence>
<dbReference type="PANTHER" id="PTHR31793:SF27">
    <property type="entry name" value="NOVEL THIOESTERASE SUPERFAMILY DOMAIN AND SAPOSIN A-TYPE DOMAIN CONTAINING PROTEIN (0610012H03RIK)"/>
    <property type="match status" value="1"/>
</dbReference>
<dbReference type="AlphaFoldDB" id="A0A6J4JA90"/>
<keyword evidence="2" id="KW-0378">Hydrolase</keyword>
<organism evidence="4">
    <name type="scientific">uncultured Acetobacteraceae bacterium</name>
    <dbReference type="NCBI Taxonomy" id="169975"/>
    <lineage>
        <taxon>Bacteria</taxon>
        <taxon>Pseudomonadati</taxon>
        <taxon>Pseudomonadota</taxon>
        <taxon>Alphaproteobacteria</taxon>
        <taxon>Acetobacterales</taxon>
        <taxon>Acetobacteraceae</taxon>
        <taxon>environmental samples</taxon>
    </lineage>
</organism>
<protein>
    <submittedName>
        <fullName evidence="4">Uncharacterized protein</fullName>
    </submittedName>
</protein>
<comment type="similarity">
    <text evidence="1">Belongs to the 4-hydroxybenzoyl-CoA thioesterase family.</text>
</comment>
<proteinExistence type="inferred from homology"/>
<gene>
    <name evidence="4" type="ORF">AVDCRST_MAG04-3234</name>
</gene>
<feature type="region of interest" description="Disordered" evidence="3">
    <location>
        <begin position="1"/>
        <end position="37"/>
    </location>
</feature>
<dbReference type="GO" id="GO:0047617">
    <property type="term" value="F:fatty acyl-CoA hydrolase activity"/>
    <property type="evidence" value="ECO:0007669"/>
    <property type="project" value="TreeGrafter"/>
</dbReference>
<accession>A0A6J4JA90</accession>
<evidence type="ECO:0000256" key="3">
    <source>
        <dbReference type="SAM" id="MobiDB-lite"/>
    </source>
</evidence>
<reference evidence="4" key="1">
    <citation type="submission" date="2020-02" db="EMBL/GenBank/DDBJ databases">
        <authorList>
            <person name="Meier V. D."/>
        </authorList>
    </citation>
    <scope>NUCLEOTIDE SEQUENCE</scope>
    <source>
        <strain evidence="4">AVDCRST_MAG04</strain>
    </source>
</reference>
<evidence type="ECO:0000256" key="1">
    <source>
        <dbReference type="ARBA" id="ARBA00005953"/>
    </source>
</evidence>
<dbReference type="EMBL" id="CADCTL010000236">
    <property type="protein sequence ID" value="CAA9273373.1"/>
    <property type="molecule type" value="Genomic_DNA"/>
</dbReference>
<feature type="compositionally biased region" description="Basic and acidic residues" evidence="3">
    <location>
        <begin position="16"/>
        <end position="25"/>
    </location>
</feature>
<evidence type="ECO:0000256" key="2">
    <source>
        <dbReference type="ARBA" id="ARBA00022801"/>
    </source>
</evidence>
<dbReference type="PANTHER" id="PTHR31793">
    <property type="entry name" value="4-HYDROXYBENZOYL-COA THIOESTERASE FAMILY MEMBER"/>
    <property type="match status" value="1"/>
</dbReference>
<dbReference type="CDD" id="cd00586">
    <property type="entry name" value="4HBT"/>
    <property type="match status" value="1"/>
</dbReference>